<dbReference type="AlphaFoldDB" id="A0A552Q8K5"/>
<accession>A0A552Q8K5</accession>
<evidence type="ECO:0000313" key="2">
    <source>
        <dbReference type="Proteomes" id="UP000317165"/>
    </source>
</evidence>
<dbReference type="Proteomes" id="UP000317165">
    <property type="component" value="Unassembled WGS sequence"/>
</dbReference>
<dbReference type="InterPro" id="IPR038573">
    <property type="entry name" value="BrnT_sf"/>
</dbReference>
<proteinExistence type="predicted"/>
<evidence type="ECO:0000313" key="1">
    <source>
        <dbReference type="EMBL" id="TRV65552.1"/>
    </source>
</evidence>
<comment type="caution">
    <text evidence="1">The sequence shown here is derived from an EMBL/GenBank/DDBJ whole genome shotgun (WGS) entry which is preliminary data.</text>
</comment>
<dbReference type="Pfam" id="PF04365">
    <property type="entry name" value="BrnT_toxin"/>
    <property type="match status" value="1"/>
</dbReference>
<protein>
    <submittedName>
        <fullName evidence="1">BrnT family toxin</fullName>
    </submittedName>
</protein>
<dbReference type="EMBL" id="SFAC01000043">
    <property type="protein sequence ID" value="TRV65552.1"/>
    <property type="molecule type" value="Genomic_DNA"/>
</dbReference>
<dbReference type="Gene3D" id="3.10.450.530">
    <property type="entry name" value="Ribonuclease toxin, BrnT, of type II toxin-antitoxin system"/>
    <property type="match status" value="1"/>
</dbReference>
<name>A0A552Q8K5_9CHRO</name>
<reference evidence="1 2" key="1">
    <citation type="submission" date="2019-01" db="EMBL/GenBank/DDBJ databases">
        <title>Coherence of Microcystis species and biogeography revealed through population genomics.</title>
        <authorList>
            <person name="Perez-Carrascal O.M."/>
            <person name="Terrat Y."/>
            <person name="Giani A."/>
            <person name="Fortin N."/>
            <person name="Tromas N."/>
            <person name="Shapiro B.J."/>
        </authorList>
    </citation>
    <scope>NUCLEOTIDE SEQUENCE [LARGE SCALE GENOMIC DNA]</scope>
    <source>
        <strain evidence="1">Mp_MB_F_20051200_S9</strain>
    </source>
</reference>
<dbReference type="InterPro" id="IPR007460">
    <property type="entry name" value="BrnT_toxin"/>
</dbReference>
<organism evidence="1 2">
    <name type="scientific">Microcystis panniformis Mp_MB_F_20051200_S9</name>
    <dbReference type="NCBI Taxonomy" id="2486223"/>
    <lineage>
        <taxon>Bacteria</taxon>
        <taxon>Bacillati</taxon>
        <taxon>Cyanobacteriota</taxon>
        <taxon>Cyanophyceae</taxon>
        <taxon>Oscillatoriophycideae</taxon>
        <taxon>Chroococcales</taxon>
        <taxon>Microcystaceae</taxon>
        <taxon>Microcystis</taxon>
    </lineage>
</organism>
<sequence length="109" mass="12894">MMTPQLFEWDEAKRQANIEKHYIDFADLEPIFSGPIIERVDTRQNYGEIRVILVGTLDNIVLVVVYTWRGSVRRIISARRANDRERRKYYHSNPRTVGEVERENGLEES</sequence>
<gene>
    <name evidence="1" type="ORF">EWV53_03495</name>
</gene>